<evidence type="ECO:0000259" key="3">
    <source>
        <dbReference type="Pfam" id="PF06761"/>
    </source>
</evidence>
<dbReference type="InterPro" id="IPR010623">
    <property type="entry name" value="IcmF_C"/>
</dbReference>
<dbReference type="EMBL" id="CP132315">
    <property type="protein sequence ID" value="WLS05221.1"/>
    <property type="molecule type" value="Genomic_DNA"/>
</dbReference>
<feature type="domain" description="IcmF-related" evidence="3">
    <location>
        <begin position="521"/>
        <end position="816"/>
    </location>
</feature>
<dbReference type="Pfam" id="PF14331">
    <property type="entry name" value="IcmF-related_N"/>
    <property type="match status" value="1"/>
</dbReference>
<feature type="transmembrane region" description="Helical" evidence="1">
    <location>
        <begin position="58"/>
        <end position="81"/>
    </location>
</feature>
<dbReference type="PANTHER" id="PTHR36153:SF1">
    <property type="entry name" value="TYPE VI SECRETION SYSTEM COMPONENT TSSM1"/>
    <property type="match status" value="1"/>
</dbReference>
<dbReference type="InterPro" id="IPR053156">
    <property type="entry name" value="T6SS_TssM-like"/>
</dbReference>
<name>A0ABY9KC77_9HYPH</name>
<geneLocation type="plasmid" evidence="5 6">
    <name>unnamed1</name>
</geneLocation>
<gene>
    <name evidence="5" type="primary">tssM</name>
    <name evidence="5" type="ORF">Q9315_24000</name>
</gene>
<dbReference type="PANTHER" id="PTHR36153">
    <property type="entry name" value="INNER MEMBRANE PROTEIN-RELATED"/>
    <property type="match status" value="1"/>
</dbReference>
<keyword evidence="1" id="KW-0472">Membrane</keyword>
<evidence type="ECO:0000313" key="5">
    <source>
        <dbReference type="EMBL" id="WLS05221.1"/>
    </source>
</evidence>
<feature type="domain" description="Type VI secretion system IcmF C-terminal" evidence="2">
    <location>
        <begin position="1056"/>
        <end position="1156"/>
    </location>
</feature>
<protein>
    <submittedName>
        <fullName evidence="5">Type VI secretion system membrane subunit TssM</fullName>
    </submittedName>
</protein>
<sequence>MFNPLSYFYTLQSYVSSYTHFVRGPVLWSLVWAIALGVVAWFYGPSLAFGEFRPLETAFARLCLIGLVAAGWLSYIGYVLIKRRRAEKAMAEDVTALAEGEAHARPGAAAEARELQGRLRDALKTMRRVSSNGRSYVYDMPWYMVIGAPGTGKSTALVNSGLKFPVMSEEAEDIFVRGVGGTRHCDWWFAEEAILIDSAGRYTTQEGDGAADREGWQAFLAMLKKHRPLQPINGAIVTVSVECLRSGNARDRLREARTIRRRINELNEAFNLQVPVYLMITKMDTVPGFADFFDVYDQYDREQVWGMTFPLDALVDGNAVSDLFSTEYDLLLERLNGLVLERLQQEPDRDRRGTIFNFPSEVAYMKAALAELVGEICLTAKGQKPPRFRGIYFASATQEGADFDAVRNRVASNQLVQPKADNDNEAKSYFIARLLREVVFKEAALVNMDPAAFRRRRRFQQASIALAATLLIGVFGAWSYAYLANTKAMAETERRLAEYDELGRSVATQNVADADFRSVVPALNRLETAPDGFAEHQPYEVASLGLNQEPKIRSQSTVLYRKALNRYLLPRVAVYLQDRIEERKADPAQLFPTLKVYSMLGSLGPMDATFAEQWMAAEFAAGFPGEAQAALREDLKRHFANLVSGTIEPLTLNDVVIDEGREVLRKQPVVEQVLHSVTQDIAARSLPAWRFSDHVSAAGQAVLKRTSGEPLSNGIPGVYTRDGYRDVVLPALETLNRRYEENAWVYGGQAPEVPADLSEQVMQLYRQEFEATWRTYIGDLQIRDFRDLSDAASALSILAEADNPLRTLATAIAEATDLRPESERNIAVASAEAGTPATLPAVAVDAQAHEQQRLPSPYADLRPFVAKDNDGRSPYGDVNALVGQVYTQVSRAASASAEAKEIFAIDGSLNESVQNLLAESRRMPAPVGGWMANLGAGISLISADGARENVSALWKNRGLPVCVNAIASRYPFDRQSQTDVALNDFIQLFAPDGVFDGFFKENLASLVDTTTTPWSWRSASGGKPIASDALAQFERAAEIRDTFFGLGSQTPNITIDVTPTDLDGRSTSAVFDVAGTDITYSHGPRRSYSASWPGEEGDRRVRIAFQPPRPGTALTKTGPWALFRMIDAGEVTPVDKSSFQLAVGAGGRRATYMVETGTVRSPFTLEAIRSFACRELL</sequence>
<dbReference type="InterPro" id="IPR017731">
    <property type="entry name" value="TssM1-like"/>
</dbReference>
<evidence type="ECO:0000256" key="1">
    <source>
        <dbReference type="SAM" id="Phobius"/>
    </source>
</evidence>
<organism evidence="5 6">
    <name type="scientific">Shinella oryzae</name>
    <dbReference type="NCBI Taxonomy" id="2871820"/>
    <lineage>
        <taxon>Bacteria</taxon>
        <taxon>Pseudomonadati</taxon>
        <taxon>Pseudomonadota</taxon>
        <taxon>Alphaproteobacteria</taxon>
        <taxon>Hyphomicrobiales</taxon>
        <taxon>Rhizobiaceae</taxon>
        <taxon>Shinella</taxon>
    </lineage>
</organism>
<keyword evidence="5" id="KW-0614">Plasmid</keyword>
<dbReference type="InterPro" id="IPR025743">
    <property type="entry name" value="TssM1_N"/>
</dbReference>
<evidence type="ECO:0000313" key="6">
    <source>
        <dbReference type="Proteomes" id="UP001225788"/>
    </source>
</evidence>
<dbReference type="RefSeq" id="WP_306161685.1">
    <property type="nucleotide sequence ID" value="NZ_CP132315.1"/>
</dbReference>
<dbReference type="Pfam" id="PF06744">
    <property type="entry name" value="IcmF_C"/>
    <property type="match status" value="1"/>
</dbReference>
<dbReference type="NCBIfam" id="TIGR03348">
    <property type="entry name" value="VI_IcmF"/>
    <property type="match status" value="1"/>
</dbReference>
<keyword evidence="1" id="KW-1133">Transmembrane helix</keyword>
<dbReference type="InterPro" id="IPR009612">
    <property type="entry name" value="IcmF-rel"/>
</dbReference>
<feature type="transmembrane region" description="Helical" evidence="1">
    <location>
        <begin position="21"/>
        <end position="43"/>
    </location>
</feature>
<accession>A0ABY9KC77</accession>
<proteinExistence type="predicted"/>
<evidence type="ECO:0000259" key="2">
    <source>
        <dbReference type="Pfam" id="PF06744"/>
    </source>
</evidence>
<dbReference type="InterPro" id="IPR027417">
    <property type="entry name" value="P-loop_NTPase"/>
</dbReference>
<feature type="domain" description="Type VI secretion system component TssM1 N-terminal" evidence="4">
    <location>
        <begin position="211"/>
        <end position="466"/>
    </location>
</feature>
<reference evidence="5 6" key="1">
    <citation type="submission" date="2023-08" db="EMBL/GenBank/DDBJ databases">
        <title>Pathogen: clinical or host-associated sample.</title>
        <authorList>
            <person name="Hergert J."/>
            <person name="Casey R."/>
            <person name="Wagner J."/>
            <person name="Young E.L."/>
            <person name="Oakeson K.F."/>
        </authorList>
    </citation>
    <scope>NUCLEOTIDE SEQUENCE [LARGE SCALE GENOMIC DNA]</scope>
    <source>
        <strain evidence="5 6">UPHL-collab-2</strain>
        <plasmid evidence="5 6">unnamed1</plasmid>
    </source>
</reference>
<keyword evidence="1" id="KW-0812">Transmembrane</keyword>
<keyword evidence="6" id="KW-1185">Reference proteome</keyword>
<feature type="transmembrane region" description="Helical" evidence="1">
    <location>
        <begin position="464"/>
        <end position="483"/>
    </location>
</feature>
<dbReference type="Pfam" id="PF06761">
    <property type="entry name" value="IcmF-related"/>
    <property type="match status" value="1"/>
</dbReference>
<dbReference type="SUPFAM" id="SSF52540">
    <property type="entry name" value="P-loop containing nucleoside triphosphate hydrolases"/>
    <property type="match status" value="1"/>
</dbReference>
<dbReference type="Proteomes" id="UP001225788">
    <property type="component" value="Plasmid unnamed1"/>
</dbReference>
<evidence type="ECO:0000259" key="4">
    <source>
        <dbReference type="Pfam" id="PF14331"/>
    </source>
</evidence>